<dbReference type="EMBL" id="JASOOY020000005">
    <property type="protein sequence ID" value="MEO3716273.1"/>
    <property type="molecule type" value="Genomic_DNA"/>
</dbReference>
<keyword evidence="7" id="KW-0411">Iron-sulfur</keyword>
<evidence type="ECO:0000256" key="2">
    <source>
        <dbReference type="ARBA" id="ARBA00006490"/>
    </source>
</evidence>
<feature type="region of interest" description="Disordered" evidence="9">
    <location>
        <begin position="1"/>
        <end position="22"/>
    </location>
</feature>
<dbReference type="AlphaFoldDB" id="A0AAW9SWE7"/>
<organism evidence="11 12">
    <name type="scientific">Corynebacterium amycolatum</name>
    <dbReference type="NCBI Taxonomy" id="43765"/>
    <lineage>
        <taxon>Bacteria</taxon>
        <taxon>Bacillati</taxon>
        <taxon>Actinomycetota</taxon>
        <taxon>Actinomycetes</taxon>
        <taxon>Mycobacteriales</taxon>
        <taxon>Corynebacteriaceae</taxon>
        <taxon>Corynebacterium</taxon>
    </lineage>
</organism>
<dbReference type="RefSeq" id="WP_256884819.1">
    <property type="nucleotide sequence ID" value="NZ_JAFJME010000023.1"/>
</dbReference>
<evidence type="ECO:0000256" key="5">
    <source>
        <dbReference type="ARBA" id="ARBA00022898"/>
    </source>
</evidence>
<evidence type="ECO:0000256" key="3">
    <source>
        <dbReference type="ARBA" id="ARBA00022679"/>
    </source>
</evidence>
<evidence type="ECO:0000256" key="8">
    <source>
        <dbReference type="ARBA" id="ARBA00050776"/>
    </source>
</evidence>
<gene>
    <name evidence="11" type="ORF">QP460_001525</name>
</gene>
<comment type="catalytic activity">
    <reaction evidence="8">
        <text>(sulfur carrier)-H + L-cysteine = (sulfur carrier)-SH + L-alanine</text>
        <dbReference type="Rhea" id="RHEA:43892"/>
        <dbReference type="Rhea" id="RHEA-COMP:14737"/>
        <dbReference type="Rhea" id="RHEA-COMP:14739"/>
        <dbReference type="ChEBI" id="CHEBI:29917"/>
        <dbReference type="ChEBI" id="CHEBI:35235"/>
        <dbReference type="ChEBI" id="CHEBI:57972"/>
        <dbReference type="ChEBI" id="CHEBI:64428"/>
        <dbReference type="EC" id="2.8.1.7"/>
    </reaction>
</comment>
<dbReference type="Gene3D" id="3.90.1150.10">
    <property type="entry name" value="Aspartate Aminotransferase, domain 1"/>
    <property type="match status" value="1"/>
</dbReference>
<accession>A0AAW9SWE7</accession>
<evidence type="ECO:0000313" key="11">
    <source>
        <dbReference type="EMBL" id="MEO3716273.1"/>
    </source>
</evidence>
<proteinExistence type="inferred from homology"/>
<dbReference type="Proteomes" id="UP001223646">
    <property type="component" value="Unassembled WGS sequence"/>
</dbReference>
<evidence type="ECO:0000256" key="1">
    <source>
        <dbReference type="ARBA" id="ARBA00001933"/>
    </source>
</evidence>
<reference evidence="11" key="1">
    <citation type="submission" date="2023-05" db="EMBL/GenBank/DDBJ databases">
        <authorList>
            <person name="Du J."/>
        </authorList>
    </citation>
    <scope>NUCLEOTIDE SEQUENCE</scope>
    <source>
        <strain evidence="11">UMB1064</strain>
    </source>
</reference>
<keyword evidence="3" id="KW-0808">Transferase</keyword>
<dbReference type="GO" id="GO:0046872">
    <property type="term" value="F:metal ion binding"/>
    <property type="evidence" value="ECO:0007669"/>
    <property type="project" value="UniProtKB-KW"/>
</dbReference>
<dbReference type="InterPro" id="IPR016454">
    <property type="entry name" value="Cysteine_dSase"/>
</dbReference>
<dbReference type="GO" id="GO:0031071">
    <property type="term" value="F:cysteine desulfurase activity"/>
    <property type="evidence" value="ECO:0007669"/>
    <property type="project" value="UniProtKB-EC"/>
</dbReference>
<comment type="caution">
    <text evidence="11">The sequence shown here is derived from an EMBL/GenBank/DDBJ whole genome shotgun (WGS) entry which is preliminary data.</text>
</comment>
<dbReference type="PIRSF" id="PIRSF005572">
    <property type="entry name" value="NifS"/>
    <property type="match status" value="1"/>
</dbReference>
<feature type="domain" description="Aminotransferase class V" evidence="10">
    <location>
        <begin position="25"/>
        <end position="380"/>
    </location>
</feature>
<protein>
    <submittedName>
        <fullName evidence="11">Cysteine desulfurase family protein</fullName>
    </submittedName>
</protein>
<evidence type="ECO:0000259" key="10">
    <source>
        <dbReference type="Pfam" id="PF00266"/>
    </source>
</evidence>
<dbReference type="InterPro" id="IPR000192">
    <property type="entry name" value="Aminotrans_V_dom"/>
</dbReference>
<keyword evidence="6" id="KW-0408">Iron</keyword>
<keyword evidence="4" id="KW-0479">Metal-binding</keyword>
<comment type="cofactor">
    <cofactor evidence="1">
        <name>pyridoxal 5'-phosphate</name>
        <dbReference type="ChEBI" id="CHEBI:597326"/>
    </cofactor>
</comment>
<evidence type="ECO:0000256" key="4">
    <source>
        <dbReference type="ARBA" id="ARBA00022723"/>
    </source>
</evidence>
<dbReference type="PANTHER" id="PTHR11601:SF34">
    <property type="entry name" value="CYSTEINE DESULFURASE"/>
    <property type="match status" value="1"/>
</dbReference>
<dbReference type="InterPro" id="IPR015422">
    <property type="entry name" value="PyrdxlP-dep_Trfase_small"/>
</dbReference>
<reference evidence="11" key="2">
    <citation type="submission" date="2024-05" db="EMBL/GenBank/DDBJ databases">
        <authorList>
            <person name="Wolfe A."/>
        </authorList>
    </citation>
    <scope>NUCLEOTIDE SEQUENCE</scope>
    <source>
        <strain evidence="11">UMB1064</strain>
    </source>
</reference>
<sequence>MSNDRNVAVPRKKSDVKSSAKPRHFVDHAATTPLRPEARTAMVDNLDLANPSGQYATARVAKKVLEESREEIAELLGADPIEVVFTSGGTEADNLAVSGLYFKATGSDIVVPPIEHDAVLKTCRHLEKEHWARIVPAPVDASGRVDLEAFPTLDRNSTALVTCMWANNETGAVQPISEISALARKARVPFHIDAVQAAGHVPIDFHSSGAATMAISAHKFGGPRGIGALLVRRDITLCPHNNGGGQERGLRSGTQDVASAAGMAAGLRAAVSDMQAEHDRVKNLTEQLTHAIAGIDGAIVHTTQPALAGHVYASFPGAEADSLIMLFDAAGIDCSTGSACSAGVNRPSHVLSAMGVSEPEARSAIRFTLGWTSTQDDVNAVIAALPETVMRARKAGMA</sequence>
<evidence type="ECO:0000256" key="6">
    <source>
        <dbReference type="ARBA" id="ARBA00023004"/>
    </source>
</evidence>
<dbReference type="PANTHER" id="PTHR11601">
    <property type="entry name" value="CYSTEINE DESULFURYLASE FAMILY MEMBER"/>
    <property type="match status" value="1"/>
</dbReference>
<comment type="similarity">
    <text evidence="2">Belongs to the class-V pyridoxal-phosphate-dependent aminotransferase family. NifS/IscS subfamily.</text>
</comment>
<dbReference type="InterPro" id="IPR015424">
    <property type="entry name" value="PyrdxlP-dep_Trfase"/>
</dbReference>
<evidence type="ECO:0000256" key="9">
    <source>
        <dbReference type="SAM" id="MobiDB-lite"/>
    </source>
</evidence>
<dbReference type="Gene3D" id="3.40.640.10">
    <property type="entry name" value="Type I PLP-dependent aspartate aminotransferase-like (Major domain)"/>
    <property type="match status" value="1"/>
</dbReference>
<evidence type="ECO:0000313" key="12">
    <source>
        <dbReference type="Proteomes" id="UP001223646"/>
    </source>
</evidence>
<dbReference type="Pfam" id="PF00266">
    <property type="entry name" value="Aminotran_5"/>
    <property type="match status" value="1"/>
</dbReference>
<dbReference type="SUPFAM" id="SSF53383">
    <property type="entry name" value="PLP-dependent transferases"/>
    <property type="match status" value="1"/>
</dbReference>
<evidence type="ECO:0000256" key="7">
    <source>
        <dbReference type="ARBA" id="ARBA00023014"/>
    </source>
</evidence>
<dbReference type="GO" id="GO:0051536">
    <property type="term" value="F:iron-sulfur cluster binding"/>
    <property type="evidence" value="ECO:0007669"/>
    <property type="project" value="UniProtKB-KW"/>
</dbReference>
<keyword evidence="5" id="KW-0663">Pyridoxal phosphate</keyword>
<dbReference type="Gene3D" id="1.10.260.50">
    <property type="match status" value="1"/>
</dbReference>
<dbReference type="InterPro" id="IPR015421">
    <property type="entry name" value="PyrdxlP-dep_Trfase_major"/>
</dbReference>
<name>A0AAW9SWE7_CORAY</name>